<gene>
    <name evidence="1" type="ORF">PAC_18524</name>
</gene>
<evidence type="ECO:0000313" key="1">
    <source>
        <dbReference type="EMBL" id="CZR68625.1"/>
    </source>
</evidence>
<dbReference type="OrthoDB" id="5343383at2759"/>
<dbReference type="AlphaFoldDB" id="A0A1L7XUD5"/>
<organism evidence="1 2">
    <name type="scientific">Phialocephala subalpina</name>
    <dbReference type="NCBI Taxonomy" id="576137"/>
    <lineage>
        <taxon>Eukaryota</taxon>
        <taxon>Fungi</taxon>
        <taxon>Dikarya</taxon>
        <taxon>Ascomycota</taxon>
        <taxon>Pezizomycotina</taxon>
        <taxon>Leotiomycetes</taxon>
        <taxon>Helotiales</taxon>
        <taxon>Mollisiaceae</taxon>
        <taxon>Phialocephala</taxon>
        <taxon>Phialocephala fortinii species complex</taxon>
    </lineage>
</organism>
<protein>
    <recommendedName>
        <fullName evidence="3">Knr4/Smi1-like domain-containing protein</fullName>
    </recommendedName>
</protein>
<dbReference type="Proteomes" id="UP000184330">
    <property type="component" value="Unassembled WGS sequence"/>
</dbReference>
<accession>A0A1L7XUD5</accession>
<dbReference type="STRING" id="576137.A0A1L7XUD5"/>
<proteinExistence type="predicted"/>
<sequence length="201" mass="22901">MAESSTSIPPTGPLSRDEIVAIVTNFYTFLTTYPFLLPEHIKTPPASGWPSSTVDIWRKMGKSEAVLDLLAHLPYIDASYWDWFSDTKPINYIGRLPLRRLNEFRWEDKRSHFEPFSMKLSKDVFSLTEGYNYGKWLLVDLKAGTITDYSMLGGPSPDGEEEAGDEGWRLYPTVPIKQFFDACIDKMSGASIGKNRNYVRV</sequence>
<dbReference type="EMBL" id="FJOG01000057">
    <property type="protein sequence ID" value="CZR68625.1"/>
    <property type="molecule type" value="Genomic_DNA"/>
</dbReference>
<evidence type="ECO:0008006" key="3">
    <source>
        <dbReference type="Google" id="ProtNLM"/>
    </source>
</evidence>
<reference evidence="1 2" key="1">
    <citation type="submission" date="2016-03" db="EMBL/GenBank/DDBJ databases">
        <authorList>
            <person name="Ploux O."/>
        </authorList>
    </citation>
    <scope>NUCLEOTIDE SEQUENCE [LARGE SCALE GENOMIC DNA]</scope>
    <source>
        <strain evidence="1 2">UAMH 11012</strain>
    </source>
</reference>
<keyword evidence="2" id="KW-1185">Reference proteome</keyword>
<name>A0A1L7XUD5_9HELO</name>
<evidence type="ECO:0000313" key="2">
    <source>
        <dbReference type="Proteomes" id="UP000184330"/>
    </source>
</evidence>